<dbReference type="Proteomes" id="UP000076863">
    <property type="component" value="Unassembled WGS sequence"/>
</dbReference>
<dbReference type="PANTHER" id="PTHR12651:SF1">
    <property type="entry name" value="26S PROTEASOME NON-ATPASE REGULATORY SUBUNIT 9"/>
    <property type="match status" value="1"/>
</dbReference>
<organism evidence="7 8">
    <name type="scientific">Beauveria brongniartii RCEF 3172</name>
    <dbReference type="NCBI Taxonomy" id="1081107"/>
    <lineage>
        <taxon>Eukaryota</taxon>
        <taxon>Fungi</taxon>
        <taxon>Dikarya</taxon>
        <taxon>Ascomycota</taxon>
        <taxon>Pezizomycotina</taxon>
        <taxon>Sordariomycetes</taxon>
        <taxon>Hypocreomycetidae</taxon>
        <taxon>Hypocreales</taxon>
        <taxon>Cordycipitaceae</taxon>
        <taxon>Beauveria</taxon>
        <taxon>Beauveria brongniartii</taxon>
    </lineage>
</organism>
<feature type="region of interest" description="Disordered" evidence="4">
    <location>
        <begin position="111"/>
        <end position="133"/>
    </location>
</feature>
<feature type="compositionally biased region" description="Low complexity" evidence="4">
    <location>
        <begin position="111"/>
        <end position="125"/>
    </location>
</feature>
<evidence type="ECO:0000256" key="4">
    <source>
        <dbReference type="SAM" id="MobiDB-lite"/>
    </source>
</evidence>
<dbReference type="EMBL" id="AZHA01000043">
    <property type="protein sequence ID" value="OAA35343.1"/>
    <property type="molecule type" value="Genomic_DNA"/>
</dbReference>
<dbReference type="GO" id="GO:0070682">
    <property type="term" value="P:proteasome regulatory particle assembly"/>
    <property type="evidence" value="ECO:0007669"/>
    <property type="project" value="InterPro"/>
</dbReference>
<evidence type="ECO:0000313" key="7">
    <source>
        <dbReference type="EMBL" id="OAA35343.1"/>
    </source>
</evidence>
<dbReference type="InterPro" id="IPR041489">
    <property type="entry name" value="PDZ_6"/>
</dbReference>
<dbReference type="InterPro" id="IPR036034">
    <property type="entry name" value="PDZ_sf"/>
</dbReference>
<keyword evidence="8" id="KW-1185">Reference proteome</keyword>
<comment type="caution">
    <text evidence="7">The sequence shown here is derived from an EMBL/GenBank/DDBJ whole genome shotgun (WGS) entry which is preliminary data.</text>
</comment>
<dbReference type="SUPFAM" id="SSF50156">
    <property type="entry name" value="PDZ domain-like"/>
    <property type="match status" value="1"/>
</dbReference>
<evidence type="ECO:0000256" key="2">
    <source>
        <dbReference type="ARBA" id="ARBA00023186"/>
    </source>
</evidence>
<evidence type="ECO:0000259" key="6">
    <source>
        <dbReference type="Pfam" id="PF18265"/>
    </source>
</evidence>
<evidence type="ECO:0000259" key="5">
    <source>
        <dbReference type="Pfam" id="PF17820"/>
    </source>
</evidence>
<accession>A0A166X250</accession>
<dbReference type="Gene3D" id="6.10.140.1710">
    <property type="match status" value="1"/>
</dbReference>
<dbReference type="Pfam" id="PF17820">
    <property type="entry name" value="PDZ_6"/>
    <property type="match status" value="1"/>
</dbReference>
<proteinExistence type="inferred from homology"/>
<dbReference type="InterPro" id="IPR040815">
    <property type="entry name" value="Nas2_N"/>
</dbReference>
<evidence type="ECO:0000313" key="8">
    <source>
        <dbReference type="Proteomes" id="UP000076863"/>
    </source>
</evidence>
<dbReference type="FunFam" id="2.30.42.10:FF:000107">
    <property type="entry name" value="26S proteasome non-ATPase regulatory subunit 9"/>
    <property type="match status" value="1"/>
</dbReference>
<dbReference type="GO" id="GO:0005634">
    <property type="term" value="C:nucleus"/>
    <property type="evidence" value="ECO:0007669"/>
    <property type="project" value="TreeGrafter"/>
</dbReference>
<feature type="region of interest" description="Disordered" evidence="4">
    <location>
        <begin position="1"/>
        <end position="23"/>
    </location>
</feature>
<evidence type="ECO:0000256" key="1">
    <source>
        <dbReference type="ARBA" id="ARBA00005256"/>
    </source>
</evidence>
<feature type="domain" description="Nas2 N-terminal" evidence="6">
    <location>
        <begin position="29"/>
        <end position="106"/>
    </location>
</feature>
<dbReference type="Pfam" id="PF18265">
    <property type="entry name" value="Nas2_N"/>
    <property type="match status" value="1"/>
</dbReference>
<sequence>MNNLHAPTVPAGPTSIPSTNGTSSHLSFAELQQKKDDVEAELRALSGVLDSHGVDMNTPLLTRDGFPRSDLDVAQIRTTRARIIRLKNDYKEIMANAEKFLHEHFANAAESAESSTPAAAAGTSEILPDSDTRSLEPPFAKIDSVSSGSPAELAGLKVGDEIRNFGYVSQANHDGLKKVAECVQGNEGSNVFIRISRPSGVASREELRLTLTPRRNWGGRGMLGCHIIPI</sequence>
<keyword evidence="2" id="KW-0143">Chaperone</keyword>
<evidence type="ECO:0000256" key="3">
    <source>
        <dbReference type="ARBA" id="ARBA00068021"/>
    </source>
</evidence>
<dbReference type="GO" id="GO:0005737">
    <property type="term" value="C:cytoplasm"/>
    <property type="evidence" value="ECO:0007669"/>
    <property type="project" value="TreeGrafter"/>
</dbReference>
<gene>
    <name evidence="7" type="ORF">BBO_08764</name>
</gene>
<comment type="similarity">
    <text evidence="1">Belongs to the proteasome subunit p27 family.</text>
</comment>
<dbReference type="AlphaFoldDB" id="A0A166X250"/>
<protein>
    <recommendedName>
        <fullName evidence="3">Probable 26S proteasome regulatory subunit p27</fullName>
    </recommendedName>
</protein>
<feature type="domain" description="PDZ" evidence="5">
    <location>
        <begin position="142"/>
        <end position="196"/>
    </location>
</feature>
<reference evidence="7 8" key="1">
    <citation type="journal article" date="2016" name="Genome Biol. Evol.">
        <title>Divergent and convergent evolution of fungal pathogenicity.</title>
        <authorList>
            <person name="Shang Y."/>
            <person name="Xiao G."/>
            <person name="Zheng P."/>
            <person name="Cen K."/>
            <person name="Zhan S."/>
            <person name="Wang C."/>
        </authorList>
    </citation>
    <scope>NUCLEOTIDE SEQUENCE [LARGE SCALE GENOMIC DNA]</scope>
    <source>
        <strain evidence="7 8">RCEF 3172</strain>
    </source>
</reference>
<dbReference type="OrthoDB" id="72325at2759"/>
<dbReference type="Gene3D" id="2.30.42.10">
    <property type="match status" value="1"/>
</dbReference>
<dbReference type="InterPro" id="IPR035269">
    <property type="entry name" value="PSMD9"/>
</dbReference>
<name>A0A166X250_9HYPO</name>
<dbReference type="PANTHER" id="PTHR12651">
    <property type="entry name" value="26S PROTEASOME NON-ATPASE REGULATORY SUBUNIT 9"/>
    <property type="match status" value="1"/>
</dbReference>